<proteinExistence type="predicted"/>
<dbReference type="InterPro" id="IPR036397">
    <property type="entry name" value="RNaseH_sf"/>
</dbReference>
<evidence type="ECO:0000313" key="1">
    <source>
        <dbReference type="EMBL" id="OSC99967.1"/>
    </source>
</evidence>
<dbReference type="GO" id="GO:0003676">
    <property type="term" value="F:nucleic acid binding"/>
    <property type="evidence" value="ECO:0007669"/>
    <property type="project" value="InterPro"/>
</dbReference>
<dbReference type="AlphaFoldDB" id="A0A1Y2IFU0"/>
<evidence type="ECO:0008006" key="3">
    <source>
        <dbReference type="Google" id="ProtNLM"/>
    </source>
</evidence>
<protein>
    <recommendedName>
        <fullName evidence="3">Tc1-like transposase DDE domain-containing protein</fullName>
    </recommendedName>
</protein>
<accession>A0A1Y2IFU0</accession>
<dbReference type="EMBL" id="KZ084123">
    <property type="protein sequence ID" value="OSC99967.1"/>
    <property type="molecule type" value="Genomic_DNA"/>
</dbReference>
<keyword evidence="2" id="KW-1185">Reference proteome</keyword>
<name>A0A1Y2IFU0_TRAC3</name>
<dbReference type="Proteomes" id="UP000193067">
    <property type="component" value="Unassembled WGS sequence"/>
</dbReference>
<feature type="non-terminal residue" evidence="1">
    <location>
        <position position="1"/>
    </location>
</feature>
<sequence>LEWPANSPDLNPIENLWGYIKEKLDTYPDYPAGMLELWERVEKEWEVIGVEYCRALVEGMPKRMAQVIRKKG</sequence>
<dbReference type="OrthoDB" id="2753252at2759"/>
<reference evidence="1 2" key="1">
    <citation type="journal article" date="2015" name="Biotechnol. Biofuels">
        <title>Enhanced degradation of softwood versus hardwood by the white-rot fungus Pycnoporus coccineus.</title>
        <authorList>
            <person name="Couturier M."/>
            <person name="Navarro D."/>
            <person name="Chevret D."/>
            <person name="Henrissat B."/>
            <person name="Piumi F."/>
            <person name="Ruiz-Duenas F.J."/>
            <person name="Martinez A.T."/>
            <person name="Grigoriev I.V."/>
            <person name="Riley R."/>
            <person name="Lipzen A."/>
            <person name="Berrin J.G."/>
            <person name="Master E.R."/>
            <person name="Rosso M.N."/>
        </authorList>
    </citation>
    <scope>NUCLEOTIDE SEQUENCE [LARGE SCALE GENOMIC DNA]</scope>
    <source>
        <strain evidence="1 2">BRFM310</strain>
    </source>
</reference>
<dbReference type="Gene3D" id="3.30.420.10">
    <property type="entry name" value="Ribonuclease H-like superfamily/Ribonuclease H"/>
    <property type="match status" value="1"/>
</dbReference>
<evidence type="ECO:0000313" key="2">
    <source>
        <dbReference type="Proteomes" id="UP000193067"/>
    </source>
</evidence>
<gene>
    <name evidence="1" type="ORF">PYCCODRAFT_1339247</name>
</gene>
<organism evidence="1 2">
    <name type="scientific">Trametes coccinea (strain BRFM310)</name>
    <name type="common">Pycnoporus coccineus</name>
    <dbReference type="NCBI Taxonomy" id="1353009"/>
    <lineage>
        <taxon>Eukaryota</taxon>
        <taxon>Fungi</taxon>
        <taxon>Dikarya</taxon>
        <taxon>Basidiomycota</taxon>
        <taxon>Agaricomycotina</taxon>
        <taxon>Agaricomycetes</taxon>
        <taxon>Polyporales</taxon>
        <taxon>Polyporaceae</taxon>
        <taxon>Trametes</taxon>
    </lineage>
</organism>
<dbReference type="STRING" id="1353009.A0A1Y2IFU0"/>
<feature type="non-terminal residue" evidence="1">
    <location>
        <position position="72"/>
    </location>
</feature>